<name>W4M8G1_9BACT</name>
<sequence>MDRATLVQKMAWQLQPSWHFRGAADAEEWSVKDTVKALQTLLLADGGAFLQQTLSLVAQRTVHLDTLEQLVITLFQEGAVQRVWRAQSTLSDGTVYTFGIIAARAPGTSHVITQNDFRYLQQLHACQSQYCVQPYADGTPAAGIAAFSVEWLDSHKELVFEVVRGGGVFFVNASGHHRLFSPGMSRRIWRRVISMLWSYPGLCGVNIQAGDFIGQFQDHPEDAGDFNLKLTTARDIRPNPEPITQIQDLLGYGITASGYLSDGHTPFDREMQEAVFMPRMQAILQRRFRDRAHSLAQHQWTLFKQGAFARQEDWLRDDYILATYDHLHAELAAEPAWRETRQRWLAYAEAVQSGAAAPSWWFPAPDIPRVLDRLTRHHNFA</sequence>
<accession>W4M8G1</accession>
<protein>
    <submittedName>
        <fullName evidence="1">Uncharacterized protein</fullName>
    </submittedName>
</protein>
<proteinExistence type="predicted"/>
<evidence type="ECO:0000313" key="2">
    <source>
        <dbReference type="Proteomes" id="UP000019140"/>
    </source>
</evidence>
<reference evidence="1 2" key="1">
    <citation type="journal article" date="2014" name="Nature">
        <title>An environmental bacterial taxon with a large and distinct metabolic repertoire.</title>
        <authorList>
            <person name="Wilson M.C."/>
            <person name="Mori T."/>
            <person name="Ruckert C."/>
            <person name="Uria A.R."/>
            <person name="Helf M.J."/>
            <person name="Takada K."/>
            <person name="Gernert C."/>
            <person name="Steffens U.A."/>
            <person name="Heycke N."/>
            <person name="Schmitt S."/>
            <person name="Rinke C."/>
            <person name="Helfrich E.J."/>
            <person name="Brachmann A.O."/>
            <person name="Gurgui C."/>
            <person name="Wakimoto T."/>
            <person name="Kracht M."/>
            <person name="Crusemann M."/>
            <person name="Hentschel U."/>
            <person name="Abe I."/>
            <person name="Matsunaga S."/>
            <person name="Kalinowski J."/>
            <person name="Takeyama H."/>
            <person name="Piel J."/>
        </authorList>
    </citation>
    <scope>NUCLEOTIDE SEQUENCE [LARGE SCALE GENOMIC DNA]</scope>
    <source>
        <strain evidence="2">TSY2</strain>
    </source>
</reference>
<dbReference type="Proteomes" id="UP000019140">
    <property type="component" value="Unassembled WGS sequence"/>
</dbReference>
<keyword evidence="2" id="KW-1185">Reference proteome</keyword>
<dbReference type="AlphaFoldDB" id="W4M8G1"/>
<organism evidence="1 2">
    <name type="scientific">Candidatus Entotheonella gemina</name>
    <dbReference type="NCBI Taxonomy" id="1429439"/>
    <lineage>
        <taxon>Bacteria</taxon>
        <taxon>Pseudomonadati</taxon>
        <taxon>Nitrospinota/Tectimicrobiota group</taxon>
        <taxon>Candidatus Tectimicrobiota</taxon>
        <taxon>Candidatus Entotheonellia</taxon>
        <taxon>Candidatus Entotheonellales</taxon>
        <taxon>Candidatus Entotheonellaceae</taxon>
        <taxon>Candidatus Entotheonella</taxon>
    </lineage>
</organism>
<evidence type="ECO:0000313" key="1">
    <source>
        <dbReference type="EMBL" id="ETX05912.1"/>
    </source>
</evidence>
<dbReference type="EMBL" id="AZHX01000837">
    <property type="protein sequence ID" value="ETX05912.1"/>
    <property type="molecule type" value="Genomic_DNA"/>
</dbReference>
<gene>
    <name evidence="1" type="ORF">ETSY2_20235</name>
</gene>
<dbReference type="HOGENOM" id="CLU_724986_0_0_7"/>
<comment type="caution">
    <text evidence="1">The sequence shown here is derived from an EMBL/GenBank/DDBJ whole genome shotgun (WGS) entry which is preliminary data.</text>
</comment>